<keyword evidence="2" id="KW-0812">Transmembrane</keyword>
<organism evidence="4 5">
    <name type="scientific">Ulvibacter antarcticus</name>
    <dbReference type="NCBI Taxonomy" id="442714"/>
    <lineage>
        <taxon>Bacteria</taxon>
        <taxon>Pseudomonadati</taxon>
        <taxon>Bacteroidota</taxon>
        <taxon>Flavobacteriia</taxon>
        <taxon>Flavobacteriales</taxon>
        <taxon>Flavobacteriaceae</taxon>
        <taxon>Ulvibacter</taxon>
    </lineage>
</organism>
<dbReference type="PANTHER" id="PTHR43280:SF2">
    <property type="entry name" value="HTH-TYPE TRANSCRIPTIONAL REGULATOR EXSA"/>
    <property type="match status" value="1"/>
</dbReference>
<dbReference type="GO" id="GO:0003700">
    <property type="term" value="F:DNA-binding transcription factor activity"/>
    <property type="evidence" value="ECO:0007669"/>
    <property type="project" value="InterPro"/>
</dbReference>
<reference evidence="4 5" key="1">
    <citation type="submission" date="2018-10" db="EMBL/GenBank/DDBJ databases">
        <title>Genomic Encyclopedia of Archaeal and Bacterial Type Strains, Phase II (KMG-II): from individual species to whole genera.</title>
        <authorList>
            <person name="Goeker M."/>
        </authorList>
    </citation>
    <scope>NUCLEOTIDE SEQUENCE [LARGE SCALE GENOMIC DNA]</scope>
    <source>
        <strain evidence="4 5">DSM 23424</strain>
    </source>
</reference>
<keyword evidence="1" id="KW-0238">DNA-binding</keyword>
<dbReference type="SMART" id="SM00342">
    <property type="entry name" value="HTH_ARAC"/>
    <property type="match status" value="1"/>
</dbReference>
<dbReference type="Gene3D" id="1.10.10.60">
    <property type="entry name" value="Homeodomain-like"/>
    <property type="match status" value="2"/>
</dbReference>
<dbReference type="InterPro" id="IPR011990">
    <property type="entry name" value="TPR-like_helical_dom_sf"/>
</dbReference>
<dbReference type="GO" id="GO:0043565">
    <property type="term" value="F:sequence-specific DNA binding"/>
    <property type="evidence" value="ECO:0007669"/>
    <property type="project" value="InterPro"/>
</dbReference>
<dbReference type="AlphaFoldDB" id="A0A3L9YJ33"/>
<protein>
    <submittedName>
        <fullName evidence="4">Helix-turn-helix protein</fullName>
    </submittedName>
</protein>
<dbReference type="Proteomes" id="UP000271339">
    <property type="component" value="Unassembled WGS sequence"/>
</dbReference>
<dbReference type="InterPro" id="IPR018060">
    <property type="entry name" value="HTH_AraC"/>
</dbReference>
<evidence type="ECO:0000259" key="3">
    <source>
        <dbReference type="PROSITE" id="PS01124"/>
    </source>
</evidence>
<dbReference type="SUPFAM" id="SSF48452">
    <property type="entry name" value="TPR-like"/>
    <property type="match status" value="1"/>
</dbReference>
<keyword evidence="2" id="KW-0472">Membrane</keyword>
<evidence type="ECO:0000313" key="5">
    <source>
        <dbReference type="Proteomes" id="UP000271339"/>
    </source>
</evidence>
<dbReference type="EMBL" id="REFC01000014">
    <property type="protein sequence ID" value="RMA57948.1"/>
    <property type="molecule type" value="Genomic_DNA"/>
</dbReference>
<dbReference type="PROSITE" id="PS01124">
    <property type="entry name" value="HTH_ARAC_FAMILY_2"/>
    <property type="match status" value="1"/>
</dbReference>
<feature type="transmembrane region" description="Helical" evidence="2">
    <location>
        <begin position="351"/>
        <end position="368"/>
    </location>
</feature>
<keyword evidence="2" id="KW-1133">Transmembrane helix</keyword>
<dbReference type="Gene3D" id="1.25.40.10">
    <property type="entry name" value="Tetratricopeptide repeat domain"/>
    <property type="match status" value="1"/>
</dbReference>
<name>A0A3L9YJ33_9FLAO</name>
<dbReference type="Pfam" id="PF12833">
    <property type="entry name" value="HTH_18"/>
    <property type="match status" value="1"/>
</dbReference>
<gene>
    <name evidence="4" type="ORF">BXY75_2755</name>
</gene>
<sequence length="540" mass="61951">MYLENVFSTNPVIFNFFKMRFFLCFWFLISCSAECFSQNSIDFENMLLEAEEGLYIQPQQSIKISEYLIQNSDEDSTVIKAYLLKGRALYVSGQFEAAVIATMEAKDLSEKTENIELQFEITLFGIHLLKLLDLDLAAERYLSFTQVFSKDAMTTKNELYLEGGTALIKAIKATEQDKYLEVLTYLSKAKSILKKIPSEQTVNDIEIDEIETYLKALPPLDAKAKLGIVLKELNDNGTKDFQKMIVLNQLGIIQFQNKNNSEAIKVLDTALKLSEKLKNPFYKHQIVENLALNYMVLEDSENFKFYKNIGNSLTSELAIDEDKAVNTVFNYTSTNHTAKRDLVESNYQRNILVLGIVLLCILATWLFLKIRYRSRIKQYSNFILFFEARQKKKEAPTLSKKEVSRSLNIPKETEDILIKKLSKFEQSTLFTKNDMSIALLASQFSTNTKYLSEIINTQKNKNFNSYINDLRINYIIDKLTTNATYLQYKISYLAEESGFSSHSSFATVFKSVTGIAPTVFIDVLKSNKNSILSLQEVHNE</sequence>
<dbReference type="PANTHER" id="PTHR43280">
    <property type="entry name" value="ARAC-FAMILY TRANSCRIPTIONAL REGULATOR"/>
    <property type="match status" value="1"/>
</dbReference>
<evidence type="ECO:0000256" key="2">
    <source>
        <dbReference type="SAM" id="Phobius"/>
    </source>
</evidence>
<keyword evidence="5" id="KW-1185">Reference proteome</keyword>
<accession>A0A3L9YJ33</accession>
<comment type="caution">
    <text evidence="4">The sequence shown here is derived from an EMBL/GenBank/DDBJ whole genome shotgun (WGS) entry which is preliminary data.</text>
</comment>
<feature type="domain" description="HTH araC/xylS-type" evidence="3">
    <location>
        <begin position="419"/>
        <end position="523"/>
    </location>
</feature>
<evidence type="ECO:0000256" key="1">
    <source>
        <dbReference type="ARBA" id="ARBA00023125"/>
    </source>
</evidence>
<dbReference type="OrthoDB" id="5295174at2"/>
<dbReference type="SMART" id="SM00028">
    <property type="entry name" value="TPR"/>
    <property type="match status" value="2"/>
</dbReference>
<evidence type="ECO:0000313" key="4">
    <source>
        <dbReference type="EMBL" id="RMA57948.1"/>
    </source>
</evidence>
<dbReference type="InterPro" id="IPR019734">
    <property type="entry name" value="TPR_rpt"/>
</dbReference>
<proteinExistence type="predicted"/>